<dbReference type="PANTHER" id="PTHR35936">
    <property type="entry name" value="MEMBRANE-BOUND LYTIC MUREIN TRANSGLYCOSYLASE F"/>
    <property type="match status" value="1"/>
</dbReference>
<dbReference type="Pfam" id="PF00497">
    <property type="entry name" value="SBP_bac_3"/>
    <property type="match status" value="1"/>
</dbReference>
<keyword evidence="2 3" id="KW-0732">Signal</keyword>
<evidence type="ECO:0000313" key="5">
    <source>
        <dbReference type="EMBL" id="SNS62125.1"/>
    </source>
</evidence>
<organism evidence="5 6">
    <name type="scientific">Pseudomonas segetis</name>
    <dbReference type="NCBI Taxonomy" id="298908"/>
    <lineage>
        <taxon>Bacteria</taxon>
        <taxon>Pseudomonadati</taxon>
        <taxon>Pseudomonadota</taxon>
        <taxon>Gammaproteobacteria</taxon>
        <taxon>Pseudomonadales</taxon>
        <taxon>Pseudomonadaceae</taxon>
        <taxon>Pseudomonas</taxon>
    </lineage>
</organism>
<keyword evidence="6" id="KW-1185">Reference proteome</keyword>
<evidence type="ECO:0000256" key="2">
    <source>
        <dbReference type="ARBA" id="ARBA00022729"/>
    </source>
</evidence>
<evidence type="ECO:0000259" key="4">
    <source>
        <dbReference type="SMART" id="SM00062"/>
    </source>
</evidence>
<evidence type="ECO:0000313" key="6">
    <source>
        <dbReference type="Proteomes" id="UP000242915"/>
    </source>
</evidence>
<feature type="domain" description="Solute-binding protein family 3/N-terminal" evidence="4">
    <location>
        <begin position="25"/>
        <end position="249"/>
    </location>
</feature>
<dbReference type="AlphaFoldDB" id="A0A239FZG3"/>
<accession>A0A239FZG3</accession>
<evidence type="ECO:0000256" key="3">
    <source>
        <dbReference type="SAM" id="SignalP"/>
    </source>
</evidence>
<proteinExistence type="inferred from homology"/>
<dbReference type="SUPFAM" id="SSF53850">
    <property type="entry name" value="Periplasmic binding protein-like II"/>
    <property type="match status" value="1"/>
</dbReference>
<dbReference type="Gene3D" id="3.40.190.10">
    <property type="entry name" value="Periplasmic binding protein-like II"/>
    <property type="match status" value="2"/>
</dbReference>
<sequence>MNHRLSRAILCLLLSLGPSLVQAETFRIGAEDDWFPYTAFRNGEIQGMSVDIVRAAFAASNVDIELVPYPYSRCMDTAQRGEIMACFNTLPNKQIASQYLLPKYPLFNDDILLWANSKTAKPMTSLAALAKQSVAVTIGYEYGPEFDSMTSFKRVPVRRDLNGFLMLQRGRVDYAAAYRGTAEALFAERAELKGAFTPVATLTHARVFLSFTRKDPRAADLISHFDQGMQIIHTNGTYQRILDHWRHQSAAD</sequence>
<name>A0A239FZG3_9PSED</name>
<evidence type="ECO:0000256" key="1">
    <source>
        <dbReference type="ARBA" id="ARBA00010333"/>
    </source>
</evidence>
<dbReference type="Proteomes" id="UP000242915">
    <property type="component" value="Unassembled WGS sequence"/>
</dbReference>
<gene>
    <name evidence="5" type="ORF">SAMN05216255_2842</name>
</gene>
<dbReference type="SMART" id="SM00062">
    <property type="entry name" value="PBPb"/>
    <property type="match status" value="1"/>
</dbReference>
<feature type="signal peptide" evidence="3">
    <location>
        <begin position="1"/>
        <end position="23"/>
    </location>
</feature>
<feature type="chain" id="PRO_5013258013" evidence="3">
    <location>
        <begin position="24"/>
        <end position="252"/>
    </location>
</feature>
<protein>
    <submittedName>
        <fullName evidence="5">Amino acid ABC transporter substrate-binding protein, PAAT family</fullName>
    </submittedName>
</protein>
<reference evidence="6" key="1">
    <citation type="submission" date="2017-06" db="EMBL/GenBank/DDBJ databases">
        <authorList>
            <person name="Varghese N."/>
            <person name="Submissions S."/>
        </authorList>
    </citation>
    <scope>NUCLEOTIDE SEQUENCE [LARGE SCALE GENOMIC DNA]</scope>
    <source>
        <strain evidence="6">CIP 108523</strain>
    </source>
</reference>
<comment type="similarity">
    <text evidence="1">Belongs to the bacterial solute-binding protein 3 family.</text>
</comment>
<dbReference type="PANTHER" id="PTHR35936:SF6">
    <property type="entry name" value="AMINO ACID ABC TRANSPORTER SUBSTRATE-BINDING PAAT FAMILY PROTEIN"/>
    <property type="match status" value="1"/>
</dbReference>
<dbReference type="InterPro" id="IPR001638">
    <property type="entry name" value="Solute-binding_3/MltF_N"/>
</dbReference>
<dbReference type="EMBL" id="FZOG01000003">
    <property type="protein sequence ID" value="SNS62125.1"/>
    <property type="molecule type" value="Genomic_DNA"/>
</dbReference>